<keyword evidence="3" id="KW-1185">Reference proteome</keyword>
<evidence type="ECO:0000313" key="3">
    <source>
        <dbReference type="Proteomes" id="UP000664203"/>
    </source>
</evidence>
<dbReference type="Proteomes" id="UP000664203">
    <property type="component" value="Unassembled WGS sequence"/>
</dbReference>
<dbReference type="EMBL" id="CAJPDR010000229">
    <property type="protein sequence ID" value="CAF9927493.1"/>
    <property type="molecule type" value="Genomic_DNA"/>
</dbReference>
<feature type="region of interest" description="Disordered" evidence="1">
    <location>
        <begin position="1"/>
        <end position="28"/>
    </location>
</feature>
<dbReference type="OrthoDB" id="10356071at2759"/>
<accession>A0A8H3FTF4</accession>
<sequence length="150" mass="16174">MIASKKTPLQGRNKGSSSARSAAATSRAVKVDVCYRIVWEKGPGGEDAGWGYGPPSPKFQDFVEIKGKSTDGSTTVNCIATLPRREADELRFSSVYDTKTGTFSGFEWTNKDLFRDGADDSNACIEHVSISMEGKVLQRDRGGCREGGLG</sequence>
<evidence type="ECO:0000313" key="2">
    <source>
        <dbReference type="EMBL" id="CAF9927493.1"/>
    </source>
</evidence>
<comment type="caution">
    <text evidence="2">The sequence shown here is derived from an EMBL/GenBank/DDBJ whole genome shotgun (WGS) entry which is preliminary data.</text>
</comment>
<proteinExistence type="predicted"/>
<feature type="compositionally biased region" description="Low complexity" evidence="1">
    <location>
        <begin position="16"/>
        <end position="28"/>
    </location>
</feature>
<gene>
    <name evidence="2" type="ORF">ALECFALPRED_003721</name>
</gene>
<name>A0A8H3FTF4_9LECA</name>
<protein>
    <submittedName>
        <fullName evidence="2">Uncharacterized protein</fullName>
    </submittedName>
</protein>
<organism evidence="2 3">
    <name type="scientific">Alectoria fallacina</name>
    <dbReference type="NCBI Taxonomy" id="1903189"/>
    <lineage>
        <taxon>Eukaryota</taxon>
        <taxon>Fungi</taxon>
        <taxon>Dikarya</taxon>
        <taxon>Ascomycota</taxon>
        <taxon>Pezizomycotina</taxon>
        <taxon>Lecanoromycetes</taxon>
        <taxon>OSLEUM clade</taxon>
        <taxon>Lecanoromycetidae</taxon>
        <taxon>Lecanorales</taxon>
        <taxon>Lecanorineae</taxon>
        <taxon>Parmeliaceae</taxon>
        <taxon>Alectoria</taxon>
    </lineage>
</organism>
<evidence type="ECO:0000256" key="1">
    <source>
        <dbReference type="SAM" id="MobiDB-lite"/>
    </source>
</evidence>
<reference evidence="2" key="1">
    <citation type="submission" date="2021-03" db="EMBL/GenBank/DDBJ databases">
        <authorList>
            <person name="Tagirdzhanova G."/>
        </authorList>
    </citation>
    <scope>NUCLEOTIDE SEQUENCE</scope>
</reference>
<dbReference type="AlphaFoldDB" id="A0A8H3FTF4"/>